<dbReference type="PANTHER" id="PTHR43615">
    <property type="entry name" value="PHOSPHOENOLPYRUVATE SYNTHASE-RELATED"/>
    <property type="match status" value="1"/>
</dbReference>
<feature type="domain" description="PEP-utilising enzyme mobile" evidence="1">
    <location>
        <begin position="504"/>
        <end position="574"/>
    </location>
</feature>
<reference evidence="2 3" key="1">
    <citation type="submission" date="2017-10" db="EMBL/GenBank/DDBJ databases">
        <title>The draft genome sequence of Williamsia sp. BULT 1.1 isolated from the semi-arid grassland soils from South Africa.</title>
        <authorList>
            <person name="Kabwe M.H."/>
            <person name="Govender N."/>
            <person name="Mutseka Lunga P."/>
            <person name="Vikram S."/>
            <person name="Makhalanyane T.P."/>
        </authorList>
    </citation>
    <scope>NUCLEOTIDE SEQUENCE [LARGE SCALE GENOMIC DNA]</scope>
    <source>
        <strain evidence="2 3">BULT 1.1</strain>
    </source>
</reference>
<organism evidence="2 3">
    <name type="scientific">Williamsia marianensis</name>
    <dbReference type="NCBI Taxonomy" id="85044"/>
    <lineage>
        <taxon>Bacteria</taxon>
        <taxon>Bacillati</taxon>
        <taxon>Actinomycetota</taxon>
        <taxon>Actinomycetes</taxon>
        <taxon>Mycobacteriales</taxon>
        <taxon>Nocardiaceae</taxon>
        <taxon>Williamsia</taxon>
    </lineage>
</organism>
<proteinExistence type="predicted"/>
<dbReference type="GO" id="GO:0016772">
    <property type="term" value="F:transferase activity, transferring phosphorus-containing groups"/>
    <property type="evidence" value="ECO:0007669"/>
    <property type="project" value="InterPro"/>
</dbReference>
<evidence type="ECO:0000313" key="3">
    <source>
        <dbReference type="Proteomes" id="UP000225108"/>
    </source>
</evidence>
<sequence length="579" mass="63589">MSNAPRADHWITDWEFSERYPVYTRANAGEVLPDPSSPLNVTLVWNKGLNIGWREGYVEHLGTHLASEIDETMPEIIGNFGGYHYTNFSMTELNGARLPGLTVPVWNRLWVGDHPDLPEYEPKPGHENAELTAGLAEKTAWALTTDTYPEAEETKRRADLAREQRPDLSALSDQELVDHARSFVPDLVFCYAYHPVTTTLSTMGPAVAGALLESIGESDKLGDLLSGLGGVDSAAPSFAMWKMGRLVAASDELTTIFDGGLATVLDAVDASESPDAKQFRIDFDDFLYKYGSRAPNEWDIRSDSWETKPVLALMAINGMRLSPDDADPELILERNQAKRIALTAELADKMPDADTRQSFLDAAKSITKFMPWRERTKTSCVKVMGEMRAALYELGHRMVARGVMDDHHDITMLLDTELDDFAADPESFSATIAERREQYLQLFDLEPPFFLFEPLPLSQWPRRTEHKSEPALPGDTLSGVGGAPGVSRGRARVLHDPYDAGDLAEGDIIVAPQTDPAWTPLFVFAGGVVVNVGATITHSSIVCRELGIPCAVSVQDATSRIPDGAMIEVDGNTGTVTVL</sequence>
<name>A0A2G3PLE6_WILMA</name>
<evidence type="ECO:0000313" key="2">
    <source>
        <dbReference type="EMBL" id="PHV66645.1"/>
    </source>
</evidence>
<dbReference type="Proteomes" id="UP000225108">
    <property type="component" value="Unassembled WGS sequence"/>
</dbReference>
<evidence type="ECO:0000259" key="1">
    <source>
        <dbReference type="Pfam" id="PF00391"/>
    </source>
</evidence>
<dbReference type="EMBL" id="PEBD01000008">
    <property type="protein sequence ID" value="PHV66645.1"/>
    <property type="molecule type" value="Genomic_DNA"/>
</dbReference>
<dbReference type="InterPro" id="IPR008279">
    <property type="entry name" value="PEP-util_enz_mobile_dom"/>
</dbReference>
<dbReference type="PANTHER" id="PTHR43615:SF1">
    <property type="entry name" value="PPDK_N DOMAIN-CONTAINING PROTEIN"/>
    <property type="match status" value="1"/>
</dbReference>
<dbReference type="InterPro" id="IPR051549">
    <property type="entry name" value="PEP_Utilizing_Enz"/>
</dbReference>
<dbReference type="SUPFAM" id="SSF52009">
    <property type="entry name" value="Phosphohistidine domain"/>
    <property type="match status" value="1"/>
</dbReference>
<dbReference type="RefSeq" id="WP_099382673.1">
    <property type="nucleotide sequence ID" value="NZ_PEBD01000008.1"/>
</dbReference>
<accession>A0A2G3PLE6</accession>
<dbReference type="Gene3D" id="3.50.30.10">
    <property type="entry name" value="Phosphohistidine domain"/>
    <property type="match status" value="1"/>
</dbReference>
<protein>
    <recommendedName>
        <fullName evidence="1">PEP-utilising enzyme mobile domain-containing protein</fullName>
    </recommendedName>
</protein>
<gene>
    <name evidence="2" type="ORF">CSW57_10095</name>
</gene>
<dbReference type="Pfam" id="PF00391">
    <property type="entry name" value="PEP-utilizers"/>
    <property type="match status" value="1"/>
</dbReference>
<comment type="caution">
    <text evidence="2">The sequence shown here is derived from an EMBL/GenBank/DDBJ whole genome shotgun (WGS) entry which is preliminary data.</text>
</comment>
<dbReference type="AlphaFoldDB" id="A0A2G3PLE6"/>
<dbReference type="InterPro" id="IPR036637">
    <property type="entry name" value="Phosphohistidine_dom_sf"/>
</dbReference>